<keyword evidence="15" id="KW-1185">Reference proteome</keyword>
<feature type="active site" description="Proton acceptor" evidence="7">
    <location>
        <position position="348"/>
    </location>
</feature>
<dbReference type="PRINTS" id="PR00756">
    <property type="entry name" value="ALADIPTASE"/>
</dbReference>
<dbReference type="CDD" id="cd09601">
    <property type="entry name" value="M1_APN-Q_like"/>
    <property type="match status" value="1"/>
</dbReference>
<dbReference type="GO" id="GO:0016020">
    <property type="term" value="C:membrane"/>
    <property type="evidence" value="ECO:0007669"/>
    <property type="project" value="TreeGrafter"/>
</dbReference>
<keyword evidence="10" id="KW-0031">Aminopeptidase</keyword>
<feature type="domain" description="Aminopeptidase N-like N-terminal" evidence="13">
    <location>
        <begin position="24"/>
        <end position="229"/>
    </location>
</feature>
<feature type="binding site" evidence="8">
    <location>
        <position position="347"/>
    </location>
    <ligand>
        <name>Zn(2+)</name>
        <dbReference type="ChEBI" id="CHEBI:29105"/>
        <note>catalytic</note>
    </ligand>
</feature>
<sequence>MSKVDIDNLPEQAPTLALSNKFIPSRYALSLSIFPEKPNFTGTLQITLDENSQFTFGSTDSNDDKFEITLNSAELITTSAHIISESSNINSKLKSKLNKQQQTVTLSSSEITFTELSKSTSPIILKITYIGVLHKTLTYADYTKGIFKTTYTDPKTGKVSCHLVSTHSLPSFSKFIFPCLDDLHIKVPIKLSLTTPIHFTCVSVGSIVNTEVISETTKTVQFEETPKMSVSVFAFTCGDLDYLESTVKLPSNSELPVRVLTQKGESKRGFYALEVIKESLPIIEQKFGVAFPLPKLDLVALPFLSDGGVENWSVIQILNEHVLTPGWDVTELKLKETKSRIQNIVIHELVHMYVGDYVTFDSFDYTWFNEAFATFMASAILAELGHEKLWLEKTVSDIVNLKRAQSLKETKPIFVAHVSTDSTQSTLEKEAYEKGIYLTRMLGNLFCENGVPNDNFDNLFKAIGDFIEANKYGSFKLIDLWNYLKTHKLNKFQFDIPTIMNSWIRLPGFPIVQVSEVSKDGEITLTQNRVLRAKDDSIENVPFQIPLFVHLANGKIGKQLLNDRSLKISAADAEPYLTFNANNTVIATLQYTLSQYQAIAANFTKLSDIEQCQVLIDISSILGSQYQTNDDIIGFFTIMATIAPDCKKISIEALNLSVTILNNITKSNLTVAYKQDPTLFTKLTQWNTKLATLLISQFDWSSDKTNYAAMSTAELNARTQILSLDYTNAESCAICKTLYKNLIHGPKSSVPKRFLPPVLSTIQANASVKDYKEISKLIKNPGLIVANVIEPNSQTDIQTSAIGSLGFVTSRELRNKTLNYVQTNLDVRMVELALLGFKFQGECAELVFGWFKLHFKELYGRVLRDNRKGEDSFVRFFQHLVELVCELCLSFGGSLVVKLEKFLKERDLEVLDDLYERAKVVFEGKVRLSSKDQALLKVFDESKF</sequence>
<dbReference type="GO" id="GO:0070006">
    <property type="term" value="F:metalloaminopeptidase activity"/>
    <property type="evidence" value="ECO:0007669"/>
    <property type="project" value="TreeGrafter"/>
</dbReference>
<dbReference type="InterPro" id="IPR024571">
    <property type="entry name" value="ERAP1-like_C_dom"/>
</dbReference>
<proteinExistence type="inferred from homology"/>
<dbReference type="OrthoDB" id="10031169at2759"/>
<dbReference type="InterPro" id="IPR042097">
    <property type="entry name" value="Aminopeptidase_N-like_N_sf"/>
</dbReference>
<evidence type="ECO:0000259" key="11">
    <source>
        <dbReference type="Pfam" id="PF01433"/>
    </source>
</evidence>
<feature type="domain" description="Peptidase M1 membrane alanine aminopeptidase" evidence="11">
    <location>
        <begin position="271"/>
        <end position="503"/>
    </location>
</feature>
<evidence type="ECO:0000256" key="5">
    <source>
        <dbReference type="ARBA" id="ARBA00022833"/>
    </source>
</evidence>
<organism evidence="14 15">
    <name type="scientific">Ambrosiozyma monospora</name>
    <name type="common">Yeast</name>
    <name type="synonym">Endomycopsis monosporus</name>
    <dbReference type="NCBI Taxonomy" id="43982"/>
    <lineage>
        <taxon>Eukaryota</taxon>
        <taxon>Fungi</taxon>
        <taxon>Dikarya</taxon>
        <taxon>Ascomycota</taxon>
        <taxon>Saccharomycotina</taxon>
        <taxon>Pichiomycetes</taxon>
        <taxon>Pichiales</taxon>
        <taxon>Pichiaceae</taxon>
        <taxon>Ambrosiozyma</taxon>
    </lineage>
</organism>
<dbReference type="SUPFAM" id="SSF63737">
    <property type="entry name" value="Leukotriene A4 hydrolase N-terminal domain"/>
    <property type="match status" value="1"/>
</dbReference>
<evidence type="ECO:0000256" key="3">
    <source>
        <dbReference type="ARBA" id="ARBA00022723"/>
    </source>
</evidence>
<dbReference type="Pfam" id="PF11838">
    <property type="entry name" value="ERAP1_C"/>
    <property type="match status" value="1"/>
</dbReference>
<name>A0A9W7DFL9_AMBMO</name>
<keyword evidence="2 10" id="KW-0645">Protease</keyword>
<dbReference type="PANTHER" id="PTHR11533:SF299">
    <property type="entry name" value="AMINOPEPTIDASE"/>
    <property type="match status" value="1"/>
</dbReference>
<dbReference type="InterPro" id="IPR001930">
    <property type="entry name" value="Peptidase_M1"/>
</dbReference>
<dbReference type="EC" id="3.4.11.-" evidence="10"/>
<evidence type="ECO:0000256" key="6">
    <source>
        <dbReference type="ARBA" id="ARBA00023049"/>
    </source>
</evidence>
<comment type="caution">
    <text evidence="14">The sequence shown here is derived from an EMBL/GenBank/DDBJ whole genome shotgun (WGS) entry which is preliminary data.</text>
</comment>
<feature type="domain" description="ERAP1-like C-terminal" evidence="12">
    <location>
        <begin position="578"/>
        <end position="907"/>
    </location>
</feature>
<dbReference type="InterPro" id="IPR027268">
    <property type="entry name" value="Peptidase_M4/M1_CTD_sf"/>
</dbReference>
<keyword evidence="5 8" id="KW-0862">Zinc</keyword>
<dbReference type="PANTHER" id="PTHR11533">
    <property type="entry name" value="PROTEASE M1 ZINC METALLOPROTEASE"/>
    <property type="match status" value="1"/>
</dbReference>
<evidence type="ECO:0000256" key="9">
    <source>
        <dbReference type="PIRSR" id="PIRSR634016-4"/>
    </source>
</evidence>
<dbReference type="Gene3D" id="2.60.40.1730">
    <property type="entry name" value="tricorn interacting facor f3 domain"/>
    <property type="match status" value="1"/>
</dbReference>
<dbReference type="Pfam" id="PF01433">
    <property type="entry name" value="Peptidase_M1"/>
    <property type="match status" value="1"/>
</dbReference>
<gene>
    <name evidence="14" type="ORF">Amon01_000267800</name>
</gene>
<feature type="binding site" evidence="8">
    <location>
        <position position="351"/>
    </location>
    <ligand>
        <name>Zn(2+)</name>
        <dbReference type="ChEBI" id="CHEBI:29105"/>
        <note>catalytic</note>
    </ligand>
</feature>
<dbReference type="InterPro" id="IPR034016">
    <property type="entry name" value="M1_APN-typ"/>
</dbReference>
<keyword evidence="3 8" id="KW-0479">Metal-binding</keyword>
<dbReference type="InterPro" id="IPR014782">
    <property type="entry name" value="Peptidase_M1_dom"/>
</dbReference>
<evidence type="ECO:0000256" key="8">
    <source>
        <dbReference type="PIRSR" id="PIRSR634016-3"/>
    </source>
</evidence>
<dbReference type="InterPro" id="IPR050344">
    <property type="entry name" value="Peptidase_M1_aminopeptidases"/>
</dbReference>
<reference evidence="14" key="1">
    <citation type="submission" date="2023-04" db="EMBL/GenBank/DDBJ databases">
        <title>Ambrosiozyma monospora NBRC 1965.</title>
        <authorList>
            <person name="Ichikawa N."/>
            <person name="Sato H."/>
            <person name="Tonouchi N."/>
        </authorList>
    </citation>
    <scope>NUCLEOTIDE SEQUENCE</scope>
    <source>
        <strain evidence="14">NBRC 1965</strain>
    </source>
</reference>
<dbReference type="GO" id="GO:0042277">
    <property type="term" value="F:peptide binding"/>
    <property type="evidence" value="ECO:0007669"/>
    <property type="project" value="TreeGrafter"/>
</dbReference>
<dbReference type="Pfam" id="PF17900">
    <property type="entry name" value="Peptidase_M1_N"/>
    <property type="match status" value="1"/>
</dbReference>
<keyword evidence="6 10" id="KW-0482">Metalloprotease</keyword>
<dbReference type="GO" id="GO:0043171">
    <property type="term" value="P:peptide catabolic process"/>
    <property type="evidence" value="ECO:0007669"/>
    <property type="project" value="TreeGrafter"/>
</dbReference>
<evidence type="ECO:0000313" key="14">
    <source>
        <dbReference type="EMBL" id="GMG22719.1"/>
    </source>
</evidence>
<evidence type="ECO:0000259" key="13">
    <source>
        <dbReference type="Pfam" id="PF17900"/>
    </source>
</evidence>
<dbReference type="AlphaFoldDB" id="A0A9W7DFL9"/>
<evidence type="ECO:0000256" key="4">
    <source>
        <dbReference type="ARBA" id="ARBA00022801"/>
    </source>
</evidence>
<dbReference type="InterPro" id="IPR045357">
    <property type="entry name" value="Aminopeptidase_N-like_N"/>
</dbReference>
<evidence type="ECO:0000256" key="10">
    <source>
        <dbReference type="RuleBase" id="RU364040"/>
    </source>
</evidence>
<accession>A0A9W7DFL9</accession>
<comment type="similarity">
    <text evidence="1 10">Belongs to the peptidase M1 family.</text>
</comment>
<dbReference type="GO" id="GO:0006508">
    <property type="term" value="P:proteolysis"/>
    <property type="evidence" value="ECO:0007669"/>
    <property type="project" value="UniProtKB-KW"/>
</dbReference>
<feature type="site" description="Transition state stabilizer" evidence="9">
    <location>
        <position position="432"/>
    </location>
</feature>
<evidence type="ECO:0000256" key="1">
    <source>
        <dbReference type="ARBA" id="ARBA00010136"/>
    </source>
</evidence>
<evidence type="ECO:0000256" key="2">
    <source>
        <dbReference type="ARBA" id="ARBA00022670"/>
    </source>
</evidence>
<dbReference type="Gene3D" id="1.10.390.10">
    <property type="entry name" value="Neutral Protease Domain 2"/>
    <property type="match status" value="1"/>
</dbReference>
<dbReference type="GO" id="GO:0008270">
    <property type="term" value="F:zinc ion binding"/>
    <property type="evidence" value="ECO:0007669"/>
    <property type="project" value="UniProtKB-UniRule"/>
</dbReference>
<keyword evidence="4 10" id="KW-0378">Hydrolase</keyword>
<evidence type="ECO:0000259" key="12">
    <source>
        <dbReference type="Pfam" id="PF11838"/>
    </source>
</evidence>
<dbReference type="EMBL" id="BSXU01001007">
    <property type="protein sequence ID" value="GMG22719.1"/>
    <property type="molecule type" value="Genomic_DNA"/>
</dbReference>
<dbReference type="SUPFAM" id="SSF55486">
    <property type="entry name" value="Metalloproteases ('zincins'), catalytic domain"/>
    <property type="match status" value="1"/>
</dbReference>
<dbReference type="Proteomes" id="UP001165063">
    <property type="component" value="Unassembled WGS sequence"/>
</dbReference>
<protein>
    <recommendedName>
        <fullName evidence="10">Aminopeptidase</fullName>
        <ecNumber evidence="10">3.4.11.-</ecNumber>
    </recommendedName>
</protein>
<dbReference type="GO" id="GO:0005737">
    <property type="term" value="C:cytoplasm"/>
    <property type="evidence" value="ECO:0007669"/>
    <property type="project" value="TreeGrafter"/>
</dbReference>
<feature type="binding site" evidence="8">
    <location>
        <position position="370"/>
    </location>
    <ligand>
        <name>Zn(2+)</name>
        <dbReference type="ChEBI" id="CHEBI:29105"/>
        <note>catalytic</note>
    </ligand>
</feature>
<evidence type="ECO:0000313" key="15">
    <source>
        <dbReference type="Proteomes" id="UP001165063"/>
    </source>
</evidence>
<evidence type="ECO:0000256" key="7">
    <source>
        <dbReference type="PIRSR" id="PIRSR634016-1"/>
    </source>
</evidence>
<comment type="cofactor">
    <cofactor evidence="8 10">
        <name>Zn(2+)</name>
        <dbReference type="ChEBI" id="CHEBI:29105"/>
    </cofactor>
    <text evidence="8 10">Binds 1 zinc ion per subunit.</text>
</comment>